<evidence type="ECO:0000256" key="1">
    <source>
        <dbReference type="SAM" id="MobiDB-lite"/>
    </source>
</evidence>
<protein>
    <submittedName>
        <fullName evidence="4">Uncharacterized protein</fullName>
    </submittedName>
</protein>
<feature type="compositionally biased region" description="Gly residues" evidence="1">
    <location>
        <begin position="642"/>
        <end position="654"/>
    </location>
</feature>
<keyword evidence="2" id="KW-0472">Membrane</keyword>
<feature type="transmembrane region" description="Helical" evidence="2">
    <location>
        <begin position="380"/>
        <end position="401"/>
    </location>
</feature>
<dbReference type="EMBL" id="PEBV01000030">
    <property type="protein sequence ID" value="PTQ52226.1"/>
    <property type="molecule type" value="Genomic_DNA"/>
</dbReference>
<feature type="signal peptide" evidence="3">
    <location>
        <begin position="1"/>
        <end position="21"/>
    </location>
</feature>
<dbReference type="Proteomes" id="UP000244180">
    <property type="component" value="Unassembled WGS sequence"/>
</dbReference>
<feature type="compositionally biased region" description="Low complexity" evidence="1">
    <location>
        <begin position="667"/>
        <end position="676"/>
    </location>
</feature>
<accession>A0A2T5G7Q7</accession>
<feature type="transmembrane region" description="Helical" evidence="2">
    <location>
        <begin position="413"/>
        <end position="430"/>
    </location>
</feature>
<proteinExistence type="predicted"/>
<keyword evidence="2" id="KW-1133">Transmembrane helix</keyword>
<evidence type="ECO:0000313" key="4">
    <source>
        <dbReference type="EMBL" id="PTQ52226.1"/>
    </source>
</evidence>
<feature type="transmembrane region" description="Helical" evidence="2">
    <location>
        <begin position="322"/>
        <end position="342"/>
    </location>
</feature>
<evidence type="ECO:0000256" key="3">
    <source>
        <dbReference type="SAM" id="SignalP"/>
    </source>
</evidence>
<dbReference type="AlphaFoldDB" id="A0A2T5G7Q7"/>
<keyword evidence="3" id="KW-0732">Signal</keyword>
<keyword evidence="2" id="KW-0812">Transmembrane</keyword>
<reference evidence="4 5" key="1">
    <citation type="submission" date="2017-08" db="EMBL/GenBank/DDBJ databases">
        <title>Burning lignite coal seam in the remote Altai Mountains harbors a hydrogen-driven thermophilic microbial community.</title>
        <authorList>
            <person name="Kadnikov V.V."/>
            <person name="Mardanov A.V."/>
            <person name="Ivasenko D."/>
            <person name="Beletsky A.V."/>
            <person name="Karnachuk O.V."/>
            <person name="Ravin N.V."/>
        </authorList>
    </citation>
    <scope>NUCLEOTIDE SEQUENCE [LARGE SCALE GENOMIC DNA]</scope>
    <source>
        <strain evidence="4">AL33</strain>
    </source>
</reference>
<feature type="region of interest" description="Disordered" evidence="1">
    <location>
        <begin position="490"/>
        <end position="728"/>
    </location>
</feature>
<gene>
    <name evidence="4" type="ORF">HSCHL_0697</name>
</gene>
<sequence>MRRAVFATLALLLFFLPVARAENFPPQLDPYTEEARKAADVSGLTAAAGALKGYAYDAKLHGYRAKDEDEATAISAALDRFESAARAFESRPVALSGGPQTVVAYVPPNPADFKPGDIRATGGPYDLAAPPAQGGDGQGLFNRQVEEQAAKKKEGPNWLEERIIGFISGAIIDLEGWFGIRDLVSLVFGQDGDALPKVLSDIVERVFKSLRPVIAAVGAIAVAWGGVRVMTARGRGSPGEIELALEGLYKTLGASAVLALMPEIIRVLNFLVAGLIGIVGFLISEFTGHDPTKSTFHVILFGGPLGDPQTAESVTQLASRGFAFLLVLLVVFFFDVTFTYIYTLRFIRLIYMLLLLPFRIIVFLIFPEKIDDLRAFAGEFLGTLLLPFVHAVGLFAFFLLWNKVDLMKLSPTAEILTLIFSMAGLLKFGSEASRLLGSFFSGAGTLSRSGEQFAGGMAHLAGQIAGGVAGGIAGGALSLGSRLNVLGARGTGGLGPGSPGPGPGGPGEGPGGPDGGAGNPGGFGAFGSGGGTGPADFSGGGPDVTPPDGFPPADLASGGDSGAGSGGFGFGPFDPGLSGRTGTGPAGDFTSSGRSETTFRSGPSGPTRPTSTKAASSGSGDARARFAGPDRTSPAPPAGDAGTRGGGSHAGPSGGIPYAGPSGGGPASSAASPSGGMKIDGVPVGTGGNGGSSGGMKIDGIPVGTGGSVGSSGGGTSPPDGGRTAGGVLPAIDRIADRVRTGAAAVLPAIVPIAQTFAHAVTVATITGDVPNMAGLYEDYRREQERKRRQRVRRDGEGRPDDASRPAFDRSSGRDRGRLL</sequence>
<name>A0A2T5G7Q7_HYDSH</name>
<feature type="compositionally biased region" description="Gly residues" evidence="1">
    <location>
        <begin position="505"/>
        <end position="542"/>
    </location>
</feature>
<feature type="chain" id="PRO_5015635478" evidence="3">
    <location>
        <begin position="22"/>
        <end position="820"/>
    </location>
</feature>
<dbReference type="RefSeq" id="WP_273000477.1">
    <property type="nucleotide sequence ID" value="NZ_PEBV01000030.1"/>
</dbReference>
<feature type="transmembrane region" description="Helical" evidence="2">
    <location>
        <begin position="264"/>
        <end position="283"/>
    </location>
</feature>
<organism evidence="4 5">
    <name type="scientific">Hydrogenibacillus schlegelii</name>
    <name type="common">Bacillus schlegelii</name>
    <dbReference type="NCBI Taxonomy" id="1484"/>
    <lineage>
        <taxon>Bacteria</taxon>
        <taxon>Bacillati</taxon>
        <taxon>Bacillota</taxon>
        <taxon>Bacilli</taxon>
        <taxon>Bacillales</taxon>
        <taxon>Bacillales Family X. Incertae Sedis</taxon>
        <taxon>Hydrogenibacillus</taxon>
    </lineage>
</organism>
<feature type="compositionally biased region" description="Gly residues" evidence="1">
    <location>
        <begin position="684"/>
        <end position="694"/>
    </location>
</feature>
<evidence type="ECO:0000313" key="5">
    <source>
        <dbReference type="Proteomes" id="UP000244180"/>
    </source>
</evidence>
<feature type="compositionally biased region" description="Polar residues" evidence="1">
    <location>
        <begin position="589"/>
        <end position="601"/>
    </location>
</feature>
<feature type="region of interest" description="Disordered" evidence="1">
    <location>
        <begin position="781"/>
        <end position="820"/>
    </location>
</feature>
<feature type="compositionally biased region" description="Gly residues" evidence="1">
    <location>
        <begin position="703"/>
        <end position="716"/>
    </location>
</feature>
<feature type="compositionally biased region" description="Gly residues" evidence="1">
    <location>
        <begin position="559"/>
        <end position="570"/>
    </location>
</feature>
<feature type="compositionally biased region" description="Basic and acidic residues" evidence="1">
    <location>
        <begin position="793"/>
        <end position="820"/>
    </location>
</feature>
<comment type="caution">
    <text evidence="4">The sequence shown here is derived from an EMBL/GenBank/DDBJ whole genome shotgun (WGS) entry which is preliminary data.</text>
</comment>
<feature type="transmembrane region" description="Helical" evidence="2">
    <location>
        <begin position="349"/>
        <end position="368"/>
    </location>
</feature>
<feature type="compositionally biased region" description="Low complexity" evidence="1">
    <location>
        <begin position="614"/>
        <end position="627"/>
    </location>
</feature>
<evidence type="ECO:0000256" key="2">
    <source>
        <dbReference type="SAM" id="Phobius"/>
    </source>
</evidence>